<dbReference type="VEuPathDB" id="FungiDB:TREMEDRAFT_66384"/>
<proteinExistence type="predicted"/>
<feature type="compositionally biased region" description="Basic residues" evidence="1">
    <location>
        <begin position="364"/>
        <end position="376"/>
    </location>
</feature>
<protein>
    <submittedName>
        <fullName evidence="3">Uncharacterized protein</fullName>
    </submittedName>
</protein>
<comment type="caution">
    <text evidence="3">The sequence shown here is derived from an EMBL/GenBank/DDBJ whole genome shotgun (WGS) entry which is preliminary data.</text>
</comment>
<feature type="transmembrane region" description="Helical" evidence="2">
    <location>
        <begin position="175"/>
        <end position="200"/>
    </location>
</feature>
<keyword evidence="2" id="KW-1133">Transmembrane helix</keyword>
<name>A0A4Q1BAA4_TREME</name>
<feature type="transmembrane region" description="Helical" evidence="2">
    <location>
        <begin position="212"/>
        <end position="236"/>
    </location>
</feature>
<evidence type="ECO:0000313" key="4">
    <source>
        <dbReference type="Proteomes" id="UP000289152"/>
    </source>
</evidence>
<sequence length="376" mass="40876">MSLLGQITHWIVYQTKFLSPLTLPLPSPLFRPVGPLANIINHITSTPVHETYFPFLRFGVIHAARVTTVFSALKQASSTGPSAGGLQDLIAYLTLAWGGGTTISLLLSEPPSWLLSPAPWIIYVPIYLLLVPTGLSQYIVITCPPLILSLVGAYIDGLTRGTTISSLPPALPSEVTLWTQVLLSGIAIVSGGFIFQLLGMHKRTWQLTTPSILLGGIWATLELWGGMLVGLTYAALMRTHEEVAWLGDLFSLALPRELQSGFKAEGKLGSVVDHDTARALCVLLFGSLLALRVVVTTFLYSPKSHERAKIVAHSAKTKKEPVVEIETRKRDLLESTTLEGSVEEEKAEVIKSPNSRGSTSGSKTRARTPRKSPRLR</sequence>
<feature type="transmembrane region" description="Helical" evidence="2">
    <location>
        <begin position="277"/>
        <end position="300"/>
    </location>
</feature>
<feature type="transmembrane region" description="Helical" evidence="2">
    <location>
        <begin position="138"/>
        <end position="155"/>
    </location>
</feature>
<dbReference type="InParanoid" id="A0A4Q1BAA4"/>
<evidence type="ECO:0000256" key="2">
    <source>
        <dbReference type="SAM" id="Phobius"/>
    </source>
</evidence>
<evidence type="ECO:0000256" key="1">
    <source>
        <dbReference type="SAM" id="MobiDB-lite"/>
    </source>
</evidence>
<reference evidence="3 4" key="1">
    <citation type="submission" date="2016-06" db="EMBL/GenBank/DDBJ databases">
        <title>Evolution of pathogenesis and genome organization in the Tremellales.</title>
        <authorList>
            <person name="Cuomo C."/>
            <person name="Litvintseva A."/>
            <person name="Heitman J."/>
            <person name="Chen Y."/>
            <person name="Sun S."/>
            <person name="Springer D."/>
            <person name="Dromer F."/>
            <person name="Young S."/>
            <person name="Zeng Q."/>
            <person name="Chapman S."/>
            <person name="Gujja S."/>
            <person name="Saif S."/>
            <person name="Birren B."/>
        </authorList>
    </citation>
    <scope>NUCLEOTIDE SEQUENCE [LARGE SCALE GENOMIC DNA]</scope>
    <source>
        <strain evidence="3 4">ATCC 28783</strain>
    </source>
</reference>
<organism evidence="3 4">
    <name type="scientific">Tremella mesenterica</name>
    <name type="common">Jelly fungus</name>
    <dbReference type="NCBI Taxonomy" id="5217"/>
    <lineage>
        <taxon>Eukaryota</taxon>
        <taxon>Fungi</taxon>
        <taxon>Dikarya</taxon>
        <taxon>Basidiomycota</taxon>
        <taxon>Agaricomycotina</taxon>
        <taxon>Tremellomycetes</taxon>
        <taxon>Tremellales</taxon>
        <taxon>Tremellaceae</taxon>
        <taxon>Tremella</taxon>
    </lineage>
</organism>
<feature type="transmembrane region" description="Helical" evidence="2">
    <location>
        <begin position="113"/>
        <end position="131"/>
    </location>
</feature>
<dbReference type="Proteomes" id="UP000289152">
    <property type="component" value="Unassembled WGS sequence"/>
</dbReference>
<gene>
    <name evidence="3" type="ORF">M231_07030</name>
</gene>
<accession>A0A4Q1BAA4</accession>
<keyword evidence="4" id="KW-1185">Reference proteome</keyword>
<dbReference type="OrthoDB" id="2520628at2759"/>
<feature type="region of interest" description="Disordered" evidence="1">
    <location>
        <begin position="336"/>
        <end position="376"/>
    </location>
</feature>
<keyword evidence="2" id="KW-0472">Membrane</keyword>
<feature type="compositionally biased region" description="Polar residues" evidence="1">
    <location>
        <begin position="352"/>
        <end position="363"/>
    </location>
</feature>
<dbReference type="AlphaFoldDB" id="A0A4Q1BAA4"/>
<keyword evidence="2" id="KW-0812">Transmembrane</keyword>
<dbReference type="EMBL" id="SDIL01000125">
    <property type="protein sequence ID" value="RXK35702.1"/>
    <property type="molecule type" value="Genomic_DNA"/>
</dbReference>
<evidence type="ECO:0000313" key="3">
    <source>
        <dbReference type="EMBL" id="RXK35702.1"/>
    </source>
</evidence>